<gene>
    <name evidence="1" type="ORF">EHT87_09135</name>
</gene>
<dbReference type="EMBL" id="RQJP01000002">
    <property type="protein sequence ID" value="RRB14725.1"/>
    <property type="molecule type" value="Genomic_DNA"/>
</dbReference>
<comment type="caution">
    <text evidence="1">The sequence shown here is derived from an EMBL/GenBank/DDBJ whole genome shotgun (WGS) entry which is preliminary data.</text>
</comment>
<dbReference type="AlphaFoldDB" id="A0A3P1CN66"/>
<evidence type="ECO:0000313" key="2">
    <source>
        <dbReference type="Proteomes" id="UP000274271"/>
    </source>
</evidence>
<evidence type="ECO:0000313" key="1">
    <source>
        <dbReference type="EMBL" id="RRB14725.1"/>
    </source>
</evidence>
<dbReference type="OrthoDB" id="9871887at2"/>
<dbReference type="RefSeq" id="WP_124906183.1">
    <property type="nucleotide sequence ID" value="NZ_RQJP01000002.1"/>
</dbReference>
<accession>A0A3P1CN66</accession>
<sequence length="82" mass="9244">MTLVLDIPEQKVRQAEAVAQAEGKTLQQVLEEFVDGLAQQGTQSTWENLSNRLPDIAELKESDIEAEIKTVRADRRKHTQAE</sequence>
<proteinExistence type="predicted"/>
<organism evidence="1 2">
    <name type="scientific">Larkinella knui</name>
    <dbReference type="NCBI Taxonomy" id="2025310"/>
    <lineage>
        <taxon>Bacteria</taxon>
        <taxon>Pseudomonadati</taxon>
        <taxon>Bacteroidota</taxon>
        <taxon>Cytophagia</taxon>
        <taxon>Cytophagales</taxon>
        <taxon>Spirosomataceae</taxon>
        <taxon>Larkinella</taxon>
    </lineage>
</organism>
<name>A0A3P1CN66_9BACT</name>
<dbReference type="Proteomes" id="UP000274271">
    <property type="component" value="Unassembled WGS sequence"/>
</dbReference>
<keyword evidence="2" id="KW-1185">Reference proteome</keyword>
<reference evidence="1 2" key="1">
    <citation type="submission" date="2018-11" db="EMBL/GenBank/DDBJ databases">
        <authorList>
            <person name="Zhou Z."/>
            <person name="Wang G."/>
        </authorList>
    </citation>
    <scope>NUCLEOTIDE SEQUENCE [LARGE SCALE GENOMIC DNA]</scope>
    <source>
        <strain evidence="1 2">KCTC42998</strain>
    </source>
</reference>
<protein>
    <submittedName>
        <fullName evidence="1">Uncharacterized protein</fullName>
    </submittedName>
</protein>